<dbReference type="Gene3D" id="1.25.40.20">
    <property type="entry name" value="Ankyrin repeat-containing domain"/>
    <property type="match status" value="1"/>
</dbReference>
<proteinExistence type="predicted"/>
<evidence type="ECO:0000313" key="2">
    <source>
        <dbReference type="Proteomes" id="UP000078343"/>
    </source>
</evidence>
<accession>A0A178Z4Q8</accession>
<protein>
    <submittedName>
        <fullName evidence="1">Uncharacterized protein</fullName>
    </submittedName>
</protein>
<reference evidence="1 2" key="1">
    <citation type="submission" date="2016-04" db="EMBL/GenBank/DDBJ databases">
        <title>Draft genome of Fonsecaea erecta CBS 125763.</title>
        <authorList>
            <person name="Weiss V.A."/>
            <person name="Vicente V.A."/>
            <person name="Raittz R.T."/>
            <person name="Moreno L.F."/>
            <person name="De Souza E.M."/>
            <person name="Pedrosa F.O."/>
            <person name="Steffens M.B."/>
            <person name="Faoro H."/>
            <person name="Tadra-Sfeir M.Z."/>
            <person name="Najafzadeh M.J."/>
            <person name="Felipe M.S."/>
            <person name="Teixeira M."/>
            <person name="Sun J."/>
            <person name="Xi L."/>
            <person name="Gomes R."/>
            <person name="De Azevedo C.M."/>
            <person name="Salgado C.G."/>
            <person name="Da Silva M.B."/>
            <person name="Nascimento M.F."/>
            <person name="Queiroz-Telles F."/>
            <person name="Attili D.S."/>
            <person name="Gorbushina A."/>
        </authorList>
    </citation>
    <scope>NUCLEOTIDE SEQUENCE [LARGE SCALE GENOMIC DNA]</scope>
    <source>
        <strain evidence="1 2">CBS 125763</strain>
    </source>
</reference>
<organism evidence="1 2">
    <name type="scientific">Fonsecaea erecta</name>
    <dbReference type="NCBI Taxonomy" id="1367422"/>
    <lineage>
        <taxon>Eukaryota</taxon>
        <taxon>Fungi</taxon>
        <taxon>Dikarya</taxon>
        <taxon>Ascomycota</taxon>
        <taxon>Pezizomycotina</taxon>
        <taxon>Eurotiomycetes</taxon>
        <taxon>Chaetothyriomycetidae</taxon>
        <taxon>Chaetothyriales</taxon>
        <taxon>Herpotrichiellaceae</taxon>
        <taxon>Fonsecaea</taxon>
    </lineage>
</organism>
<dbReference type="RefSeq" id="XP_018687540.1">
    <property type="nucleotide sequence ID" value="XM_018843213.1"/>
</dbReference>
<comment type="caution">
    <text evidence="1">The sequence shown here is derived from an EMBL/GenBank/DDBJ whole genome shotgun (WGS) entry which is preliminary data.</text>
</comment>
<dbReference type="SUPFAM" id="SSF48403">
    <property type="entry name" value="Ankyrin repeat"/>
    <property type="match status" value="1"/>
</dbReference>
<dbReference type="InterPro" id="IPR002110">
    <property type="entry name" value="Ankyrin_rpt"/>
</dbReference>
<dbReference type="EMBL" id="LVYI01000015">
    <property type="protein sequence ID" value="OAP54173.1"/>
    <property type="molecule type" value="Genomic_DNA"/>
</dbReference>
<keyword evidence="2" id="KW-1185">Reference proteome</keyword>
<dbReference type="GeneID" id="30015876"/>
<evidence type="ECO:0000313" key="1">
    <source>
        <dbReference type="EMBL" id="OAP54173.1"/>
    </source>
</evidence>
<dbReference type="Pfam" id="PF12796">
    <property type="entry name" value="Ank_2"/>
    <property type="match status" value="1"/>
</dbReference>
<name>A0A178Z4Q8_9EURO</name>
<dbReference type="OrthoDB" id="197419at2759"/>
<dbReference type="AlphaFoldDB" id="A0A178Z4Q8"/>
<dbReference type="Proteomes" id="UP000078343">
    <property type="component" value="Unassembled WGS sequence"/>
</dbReference>
<dbReference type="STRING" id="1367422.A0A178Z4Q8"/>
<dbReference type="InterPro" id="IPR036770">
    <property type="entry name" value="Ankyrin_rpt-contain_sf"/>
</dbReference>
<gene>
    <name evidence="1" type="ORF">AYL99_11708</name>
</gene>
<sequence length="111" mass="12638">MAARFGHEEGARLLLKGTDEQRANVELPEKAYRWTPLFIACVDRHLPGVELLINHEAGAQRLDLSVWNAKEHAVLRGHIHIAQKLDSVMPQPDTPIQMSPWPQHLPHYSHC</sequence>